<dbReference type="Gene3D" id="3.30.70.920">
    <property type="match status" value="1"/>
</dbReference>
<dbReference type="PANTHER" id="PTHR30154">
    <property type="entry name" value="LEUCINE-RESPONSIVE REGULATORY PROTEIN"/>
    <property type="match status" value="1"/>
</dbReference>
<dbReference type="PROSITE" id="PS00519">
    <property type="entry name" value="HTH_ASNC_1"/>
    <property type="match status" value="1"/>
</dbReference>
<name>A0A7X0JUI7_9GAMM</name>
<dbReference type="GO" id="GO:0006355">
    <property type="term" value="P:regulation of DNA-templated transcription"/>
    <property type="evidence" value="ECO:0007669"/>
    <property type="project" value="UniProtKB-ARBA"/>
</dbReference>
<dbReference type="GO" id="GO:0043200">
    <property type="term" value="P:response to amino acid"/>
    <property type="evidence" value="ECO:0007669"/>
    <property type="project" value="TreeGrafter"/>
</dbReference>
<dbReference type="SMART" id="SM00344">
    <property type="entry name" value="HTH_ASNC"/>
    <property type="match status" value="1"/>
</dbReference>
<keyword evidence="3" id="KW-0804">Transcription</keyword>
<evidence type="ECO:0000313" key="6">
    <source>
        <dbReference type="Proteomes" id="UP000528457"/>
    </source>
</evidence>
<dbReference type="AlphaFoldDB" id="A0A7X0JUI7"/>
<dbReference type="InterPro" id="IPR019888">
    <property type="entry name" value="Tscrpt_reg_AsnC-like"/>
</dbReference>
<dbReference type="GO" id="GO:0043565">
    <property type="term" value="F:sequence-specific DNA binding"/>
    <property type="evidence" value="ECO:0007669"/>
    <property type="project" value="InterPro"/>
</dbReference>
<dbReference type="InterPro" id="IPR011991">
    <property type="entry name" value="ArsR-like_HTH"/>
</dbReference>
<dbReference type="RefSeq" id="WP_166845929.1">
    <property type="nucleotide sequence ID" value="NZ_JAAONY010000002.1"/>
</dbReference>
<dbReference type="PRINTS" id="PR00033">
    <property type="entry name" value="HTHASNC"/>
</dbReference>
<evidence type="ECO:0000313" key="5">
    <source>
        <dbReference type="EMBL" id="MBB6522412.1"/>
    </source>
</evidence>
<dbReference type="Gene3D" id="1.10.10.10">
    <property type="entry name" value="Winged helix-like DNA-binding domain superfamily/Winged helix DNA-binding domain"/>
    <property type="match status" value="1"/>
</dbReference>
<dbReference type="PANTHER" id="PTHR30154:SF17">
    <property type="entry name" value="DNA-BINDING TRANSCRIPTIONAL ACTIVATOR DECR"/>
    <property type="match status" value="1"/>
</dbReference>
<dbReference type="InterPro" id="IPR019887">
    <property type="entry name" value="Tscrpt_reg_AsnC/Lrp_C"/>
</dbReference>
<reference evidence="5 6" key="1">
    <citation type="submission" date="2020-08" db="EMBL/GenBank/DDBJ databases">
        <title>Genomic Encyclopedia of Type Strains, Phase IV (KMG-IV): sequencing the most valuable type-strain genomes for metagenomic binning, comparative biology and taxonomic classification.</title>
        <authorList>
            <person name="Goeker M."/>
        </authorList>
    </citation>
    <scope>NUCLEOTIDE SEQUENCE [LARGE SCALE GENOMIC DNA]</scope>
    <source>
        <strain evidence="5 6">DSM 22368</strain>
    </source>
</reference>
<keyword evidence="1" id="KW-0805">Transcription regulation</keyword>
<gene>
    <name evidence="5" type="ORF">HNR48_002697</name>
</gene>
<comment type="caution">
    <text evidence="5">The sequence shown here is derived from an EMBL/GenBank/DDBJ whole genome shotgun (WGS) entry which is preliminary data.</text>
</comment>
<keyword evidence="2" id="KW-0238">DNA-binding</keyword>
<evidence type="ECO:0000256" key="3">
    <source>
        <dbReference type="ARBA" id="ARBA00023163"/>
    </source>
</evidence>
<organism evidence="5 6">
    <name type="scientific">Pseudoteredinibacter isoporae</name>
    <dbReference type="NCBI Taxonomy" id="570281"/>
    <lineage>
        <taxon>Bacteria</taxon>
        <taxon>Pseudomonadati</taxon>
        <taxon>Pseudomonadota</taxon>
        <taxon>Gammaproteobacteria</taxon>
        <taxon>Cellvibrionales</taxon>
        <taxon>Cellvibrionaceae</taxon>
        <taxon>Pseudoteredinibacter</taxon>
    </lineage>
</organism>
<evidence type="ECO:0000256" key="2">
    <source>
        <dbReference type="ARBA" id="ARBA00023125"/>
    </source>
</evidence>
<dbReference type="InterPro" id="IPR036388">
    <property type="entry name" value="WH-like_DNA-bd_sf"/>
</dbReference>
<dbReference type="SUPFAM" id="SSF46785">
    <property type="entry name" value="Winged helix' DNA-binding domain"/>
    <property type="match status" value="1"/>
</dbReference>
<dbReference type="CDD" id="cd00090">
    <property type="entry name" value="HTH_ARSR"/>
    <property type="match status" value="1"/>
</dbReference>
<dbReference type="EMBL" id="JACHHT010000002">
    <property type="protein sequence ID" value="MBB6522412.1"/>
    <property type="molecule type" value="Genomic_DNA"/>
</dbReference>
<keyword evidence="6" id="KW-1185">Reference proteome</keyword>
<proteinExistence type="predicted"/>
<evidence type="ECO:0000256" key="1">
    <source>
        <dbReference type="ARBA" id="ARBA00023015"/>
    </source>
</evidence>
<dbReference type="SUPFAM" id="SSF54909">
    <property type="entry name" value="Dimeric alpha+beta barrel"/>
    <property type="match status" value="1"/>
</dbReference>
<dbReference type="InterPro" id="IPR019885">
    <property type="entry name" value="Tscrpt_reg_HTH_AsnC-type_CS"/>
</dbReference>
<evidence type="ECO:0000259" key="4">
    <source>
        <dbReference type="PROSITE" id="PS50956"/>
    </source>
</evidence>
<dbReference type="Pfam" id="PF01037">
    <property type="entry name" value="AsnC_trans_reg"/>
    <property type="match status" value="1"/>
</dbReference>
<dbReference type="InterPro" id="IPR036390">
    <property type="entry name" value="WH_DNA-bd_sf"/>
</dbReference>
<dbReference type="GO" id="GO:0005829">
    <property type="term" value="C:cytosol"/>
    <property type="evidence" value="ECO:0007669"/>
    <property type="project" value="TreeGrafter"/>
</dbReference>
<dbReference type="PROSITE" id="PS50956">
    <property type="entry name" value="HTH_ASNC_2"/>
    <property type="match status" value="1"/>
</dbReference>
<dbReference type="InterPro" id="IPR000485">
    <property type="entry name" value="AsnC-type_HTH_dom"/>
</dbReference>
<dbReference type="Proteomes" id="UP000528457">
    <property type="component" value="Unassembled WGS sequence"/>
</dbReference>
<sequence length="156" mass="17472">MSDTFALDEFDRKILRALQENADYSMAELGEAVGLSHTPCWRRIKRLEKEGIIQGRVTLLNPESLSLGVSVHAYITMTKHDEASLTAFEDAVQEMPEVVECYSTSGEKDYLLKVVVGSVDHYETVLKTRLVHLPNVASVNSTFALKQVKFTTQLPI</sequence>
<dbReference type="InterPro" id="IPR011008">
    <property type="entry name" value="Dimeric_a/b-barrel"/>
</dbReference>
<dbReference type="Pfam" id="PF13412">
    <property type="entry name" value="HTH_24"/>
    <property type="match status" value="1"/>
</dbReference>
<protein>
    <submittedName>
        <fullName evidence="5">Lrp/AsnC family transcriptional regulator</fullName>
    </submittedName>
</protein>
<accession>A0A7X0JUI7</accession>
<feature type="domain" description="HTH asnC-type" evidence="4">
    <location>
        <begin position="7"/>
        <end position="70"/>
    </location>
</feature>
<dbReference type="InParanoid" id="A0A7X0JUI7"/>